<feature type="transmembrane region" description="Helical" evidence="3">
    <location>
        <begin position="107"/>
        <end position="132"/>
    </location>
</feature>
<feature type="transmembrane region" description="Helical" evidence="3">
    <location>
        <begin position="444"/>
        <end position="466"/>
    </location>
</feature>
<dbReference type="Pfam" id="PF07690">
    <property type="entry name" value="MFS_1"/>
    <property type="match status" value="1"/>
</dbReference>
<feature type="transmembrane region" description="Helical" evidence="3">
    <location>
        <begin position="382"/>
        <end position="402"/>
    </location>
</feature>
<name>A0A9P8PR66_9ASCO</name>
<dbReference type="GO" id="GO:0016020">
    <property type="term" value="C:membrane"/>
    <property type="evidence" value="ECO:0007669"/>
    <property type="project" value="UniProtKB-SubCell"/>
</dbReference>
<dbReference type="CDD" id="cd17352">
    <property type="entry name" value="MFS_MCT_SLC16"/>
    <property type="match status" value="1"/>
</dbReference>
<accession>A0A9P8PR66</accession>
<dbReference type="PANTHER" id="PTHR11360">
    <property type="entry name" value="MONOCARBOXYLATE TRANSPORTER"/>
    <property type="match status" value="1"/>
</dbReference>
<dbReference type="InterPro" id="IPR036259">
    <property type="entry name" value="MFS_trans_sf"/>
</dbReference>
<evidence type="ECO:0000256" key="3">
    <source>
        <dbReference type="SAM" id="Phobius"/>
    </source>
</evidence>
<dbReference type="SUPFAM" id="SSF103473">
    <property type="entry name" value="MFS general substrate transporter"/>
    <property type="match status" value="1"/>
</dbReference>
<feature type="transmembrane region" description="Helical" evidence="3">
    <location>
        <begin position="231"/>
        <end position="251"/>
    </location>
</feature>
<gene>
    <name evidence="5" type="ORF">WICMUC_002377</name>
</gene>
<organism evidence="5 6">
    <name type="scientific">Wickerhamomyces mucosus</name>
    <dbReference type="NCBI Taxonomy" id="1378264"/>
    <lineage>
        <taxon>Eukaryota</taxon>
        <taxon>Fungi</taxon>
        <taxon>Dikarya</taxon>
        <taxon>Ascomycota</taxon>
        <taxon>Saccharomycotina</taxon>
        <taxon>Saccharomycetes</taxon>
        <taxon>Phaffomycetales</taxon>
        <taxon>Wickerhamomycetaceae</taxon>
        <taxon>Wickerhamomyces</taxon>
    </lineage>
</organism>
<comment type="caution">
    <text evidence="5">The sequence shown here is derived from an EMBL/GenBank/DDBJ whole genome shotgun (WGS) entry which is preliminary data.</text>
</comment>
<feature type="transmembrane region" description="Helical" evidence="3">
    <location>
        <begin position="478"/>
        <end position="495"/>
    </location>
</feature>
<evidence type="ECO:0000259" key="4">
    <source>
        <dbReference type="PROSITE" id="PS50850"/>
    </source>
</evidence>
<keyword evidence="3" id="KW-1133">Transmembrane helix</keyword>
<comment type="subcellular location">
    <subcellularLocation>
        <location evidence="1">Membrane</location>
        <topology evidence="1">Multi-pass membrane protein</topology>
    </subcellularLocation>
</comment>
<sequence>MTERFLQEIDPSKTAVGEHLTDNNHVSNRYDIISEDNISRIQSIHSSQQRNKSEKFKVPNDEERQIELEAVSSNDTIGNDAQDTKEAMFSEDVGVEFPEGGLKAYSALLGCFFGLTATFGLTNIAGVIQTYVSENQLQDVESSSVSWIFSVNLFVVFSMCIFSGTYFDRNGARLLLIVGSLLLSGGLVATGNATEYWHFMLSFGIVTAVGTGFTASPLVGVISHYFNRRRGFMNSIATTGGSVGGIIFPIMLRKLYAEVGFPWAMRIFAFIEFACLMIAVVLSRDRLSHKEPGETRSEKILTYVFSLDFKGLRDVRFLFCCLGCVFAECSALAVSTYYASYARAHGASLTTAYLLISLSHVGGIPGRWITGYYSDKIGRFNVMIGTTLANAIITWVILLPFANHHNVVLYVFTVTQGFVTGSVFSLLAVCCGQISKTEEYGRRFGTMYALVAVASLVWVPICGAIIGDGSLERYQHYVIFVGFTALASAICYYVSKSLCVGSNPFSKF</sequence>
<dbReference type="AlphaFoldDB" id="A0A9P8PR66"/>
<keyword evidence="3" id="KW-0472">Membrane</keyword>
<feature type="transmembrane region" description="Helical" evidence="3">
    <location>
        <begin position="351"/>
        <end position="370"/>
    </location>
</feature>
<dbReference type="PANTHER" id="PTHR11360:SF177">
    <property type="entry name" value="RIBOFLAVIN TRANSPORTER MCH5"/>
    <property type="match status" value="1"/>
</dbReference>
<feature type="transmembrane region" description="Helical" evidence="3">
    <location>
        <begin position="263"/>
        <end position="282"/>
    </location>
</feature>
<feature type="transmembrane region" description="Helical" evidence="3">
    <location>
        <begin position="317"/>
        <end position="339"/>
    </location>
</feature>
<reference evidence="5" key="1">
    <citation type="journal article" date="2021" name="Open Biol.">
        <title>Shared evolutionary footprints suggest mitochondrial oxidative damage underlies multiple complex I losses in fungi.</title>
        <authorList>
            <person name="Schikora-Tamarit M.A."/>
            <person name="Marcet-Houben M."/>
            <person name="Nosek J."/>
            <person name="Gabaldon T."/>
        </authorList>
    </citation>
    <scope>NUCLEOTIDE SEQUENCE</scope>
    <source>
        <strain evidence="5">CBS6341</strain>
    </source>
</reference>
<evidence type="ECO:0000313" key="5">
    <source>
        <dbReference type="EMBL" id="KAH3676080.1"/>
    </source>
</evidence>
<dbReference type="InterPro" id="IPR011701">
    <property type="entry name" value="MFS"/>
</dbReference>
<dbReference type="InterPro" id="IPR050327">
    <property type="entry name" value="Proton-linked_MCT"/>
</dbReference>
<proteinExistence type="inferred from homology"/>
<dbReference type="GO" id="GO:0032218">
    <property type="term" value="P:riboflavin transport"/>
    <property type="evidence" value="ECO:0007669"/>
    <property type="project" value="TreeGrafter"/>
</dbReference>
<dbReference type="Gene3D" id="1.20.1250.20">
    <property type="entry name" value="MFS general substrate transporter like domains"/>
    <property type="match status" value="2"/>
</dbReference>
<keyword evidence="3" id="KW-0812">Transmembrane</keyword>
<feature type="domain" description="Major facilitator superfamily (MFS) profile" evidence="4">
    <location>
        <begin position="106"/>
        <end position="499"/>
    </location>
</feature>
<feature type="transmembrane region" description="Helical" evidence="3">
    <location>
        <begin position="144"/>
        <end position="167"/>
    </location>
</feature>
<dbReference type="InterPro" id="IPR020846">
    <property type="entry name" value="MFS_dom"/>
</dbReference>
<dbReference type="Proteomes" id="UP000769528">
    <property type="component" value="Unassembled WGS sequence"/>
</dbReference>
<protein>
    <recommendedName>
        <fullName evidence="4">Major facilitator superfamily (MFS) profile domain-containing protein</fullName>
    </recommendedName>
</protein>
<reference evidence="5" key="2">
    <citation type="submission" date="2021-01" db="EMBL/GenBank/DDBJ databases">
        <authorList>
            <person name="Schikora-Tamarit M.A."/>
        </authorList>
    </citation>
    <scope>NUCLEOTIDE SEQUENCE</scope>
    <source>
        <strain evidence="5">CBS6341</strain>
    </source>
</reference>
<dbReference type="GO" id="GO:0022857">
    <property type="term" value="F:transmembrane transporter activity"/>
    <property type="evidence" value="ECO:0007669"/>
    <property type="project" value="InterPro"/>
</dbReference>
<feature type="transmembrane region" description="Helical" evidence="3">
    <location>
        <begin position="199"/>
        <end position="219"/>
    </location>
</feature>
<feature type="transmembrane region" description="Helical" evidence="3">
    <location>
        <begin position="174"/>
        <end position="193"/>
    </location>
</feature>
<evidence type="ECO:0000256" key="2">
    <source>
        <dbReference type="ARBA" id="ARBA00006727"/>
    </source>
</evidence>
<dbReference type="PROSITE" id="PS50850">
    <property type="entry name" value="MFS"/>
    <property type="match status" value="1"/>
</dbReference>
<comment type="similarity">
    <text evidence="2">Belongs to the major facilitator superfamily. Monocarboxylate porter (TC 2.A.1.13) family.</text>
</comment>
<feature type="transmembrane region" description="Helical" evidence="3">
    <location>
        <begin position="408"/>
        <end position="432"/>
    </location>
</feature>
<dbReference type="OrthoDB" id="6509908at2759"/>
<keyword evidence="6" id="KW-1185">Reference proteome</keyword>
<evidence type="ECO:0000313" key="6">
    <source>
        <dbReference type="Proteomes" id="UP000769528"/>
    </source>
</evidence>
<dbReference type="EMBL" id="JAEUBF010000681">
    <property type="protein sequence ID" value="KAH3676080.1"/>
    <property type="molecule type" value="Genomic_DNA"/>
</dbReference>
<evidence type="ECO:0000256" key="1">
    <source>
        <dbReference type="ARBA" id="ARBA00004141"/>
    </source>
</evidence>